<dbReference type="GO" id="GO:0043565">
    <property type="term" value="F:sequence-specific DNA binding"/>
    <property type="evidence" value="ECO:0007669"/>
    <property type="project" value="InterPro"/>
</dbReference>
<comment type="caution">
    <text evidence="5">The sequence shown here is derived from an EMBL/GenBank/DDBJ whole genome shotgun (WGS) entry which is preliminary data.</text>
</comment>
<dbReference type="InterPro" id="IPR050204">
    <property type="entry name" value="AraC_XylS_family_regulators"/>
</dbReference>
<organism evidence="5">
    <name type="scientific">human gut metagenome</name>
    <dbReference type="NCBI Taxonomy" id="408170"/>
    <lineage>
        <taxon>unclassified sequences</taxon>
        <taxon>metagenomes</taxon>
        <taxon>organismal metagenomes</taxon>
    </lineage>
</organism>
<gene>
    <name evidence="5" type="ORF">Q604_UNBC18418G0006</name>
</gene>
<dbReference type="PROSITE" id="PS01124">
    <property type="entry name" value="HTH_ARAC_FAMILY_2"/>
    <property type="match status" value="1"/>
</dbReference>
<name>W1WVB0_9ZZZZ</name>
<dbReference type="InterPro" id="IPR018060">
    <property type="entry name" value="HTH_AraC"/>
</dbReference>
<dbReference type="Gene3D" id="1.10.10.60">
    <property type="entry name" value="Homeodomain-like"/>
    <property type="match status" value="1"/>
</dbReference>
<keyword evidence="3" id="KW-0804">Transcription</keyword>
<sequence>MNVVKFYLKNKGGNKLIIKNDKQFNMFPSHVGLRKYIQYYNIVFPSNDMFVAHYTLMPNACGTLSLAFDGNTVIAELWGASLTPVLLGVEPNGYRVLLLIQLSPIGLYQITRQSQAEFAGKRLSLADIDSELFQSLFEAFVMSKTATDLANACEKVLYRRMERHVVSDSLLLATKVISDNCGQIQVKEVARQSHYSERQLNRLFLTQIGMNIKSYARLTRFNYVLKHIQTSPCLFATLSQQAGYFDQAHFYKDFKAISGVSPQKYLKTMSDFYYDGTEIYDIISSKED</sequence>
<evidence type="ECO:0000256" key="3">
    <source>
        <dbReference type="ARBA" id="ARBA00023163"/>
    </source>
</evidence>
<dbReference type="PANTHER" id="PTHR46796:SF13">
    <property type="entry name" value="HTH-TYPE TRANSCRIPTIONAL ACTIVATOR RHAS"/>
    <property type="match status" value="1"/>
</dbReference>
<evidence type="ECO:0000313" key="5">
    <source>
        <dbReference type="EMBL" id="ETJ20369.1"/>
    </source>
</evidence>
<keyword evidence="1" id="KW-0805">Transcription regulation</keyword>
<dbReference type="PANTHER" id="PTHR46796">
    <property type="entry name" value="HTH-TYPE TRANSCRIPTIONAL ACTIVATOR RHAS-RELATED"/>
    <property type="match status" value="1"/>
</dbReference>
<proteinExistence type="predicted"/>
<dbReference type="GO" id="GO:0003700">
    <property type="term" value="F:DNA-binding transcription factor activity"/>
    <property type="evidence" value="ECO:0007669"/>
    <property type="project" value="InterPro"/>
</dbReference>
<protein>
    <recommendedName>
        <fullName evidence="4">HTH araC/xylS-type domain-containing protein</fullName>
    </recommendedName>
</protein>
<dbReference type="EMBL" id="AZMM01018418">
    <property type="protein sequence ID" value="ETJ20369.1"/>
    <property type="molecule type" value="Genomic_DNA"/>
</dbReference>
<keyword evidence="2" id="KW-0238">DNA-binding</keyword>
<dbReference type="SUPFAM" id="SSF46689">
    <property type="entry name" value="Homeodomain-like"/>
    <property type="match status" value="1"/>
</dbReference>
<accession>W1WVB0</accession>
<evidence type="ECO:0000259" key="4">
    <source>
        <dbReference type="PROSITE" id="PS01124"/>
    </source>
</evidence>
<feature type="domain" description="HTH araC/xylS-type" evidence="4">
    <location>
        <begin position="167"/>
        <end position="268"/>
    </location>
</feature>
<dbReference type="Pfam" id="PF12833">
    <property type="entry name" value="HTH_18"/>
    <property type="match status" value="1"/>
</dbReference>
<reference evidence="5" key="1">
    <citation type="submission" date="2013-12" db="EMBL/GenBank/DDBJ databases">
        <title>A Varibaculum cambriense genome reconstructed from a premature infant gut community with otherwise low bacterial novelty that shifts toward anaerobic metabolism during the third week of life.</title>
        <authorList>
            <person name="Brown C.T."/>
            <person name="Sharon I."/>
            <person name="Thomas B.C."/>
            <person name="Castelle C.J."/>
            <person name="Morowitz M.J."/>
            <person name="Banfield J.F."/>
        </authorList>
    </citation>
    <scope>NUCLEOTIDE SEQUENCE</scope>
</reference>
<evidence type="ECO:0000256" key="1">
    <source>
        <dbReference type="ARBA" id="ARBA00023015"/>
    </source>
</evidence>
<dbReference type="AlphaFoldDB" id="W1WVB0"/>
<dbReference type="SMART" id="SM00342">
    <property type="entry name" value="HTH_ARAC"/>
    <property type="match status" value="1"/>
</dbReference>
<evidence type="ECO:0000256" key="2">
    <source>
        <dbReference type="ARBA" id="ARBA00023125"/>
    </source>
</evidence>
<dbReference type="InterPro" id="IPR009057">
    <property type="entry name" value="Homeodomain-like_sf"/>
</dbReference>